<comment type="caution">
    <text evidence="2">The sequence shown here is derived from an EMBL/GenBank/DDBJ whole genome shotgun (WGS) entry which is preliminary data.</text>
</comment>
<dbReference type="InterPro" id="IPR004143">
    <property type="entry name" value="BPL_LPL_catalytic"/>
</dbReference>
<organism evidence="2 3">
    <name type="scientific">Nesterenkonia jeotgali</name>
    <dbReference type="NCBI Taxonomy" id="317018"/>
    <lineage>
        <taxon>Bacteria</taxon>
        <taxon>Bacillati</taxon>
        <taxon>Actinomycetota</taxon>
        <taxon>Actinomycetes</taxon>
        <taxon>Micrococcales</taxon>
        <taxon>Micrococcaceae</taxon>
        <taxon>Nesterenkonia</taxon>
    </lineage>
</organism>
<gene>
    <name evidence="2" type="ORF">AVL63_05630</name>
</gene>
<keyword evidence="3" id="KW-1185">Reference proteome</keyword>
<dbReference type="PROSITE" id="PS51733">
    <property type="entry name" value="BPL_LPL_CATALYTIC"/>
    <property type="match status" value="1"/>
</dbReference>
<reference evidence="3" key="1">
    <citation type="submission" date="2015-12" db="EMBL/GenBank/DDBJ databases">
        <authorList>
            <person name="Nair G.R."/>
            <person name="Kaur G."/>
            <person name="Mayilraj S."/>
        </authorList>
    </citation>
    <scope>NUCLEOTIDE SEQUENCE [LARGE SCALE GENOMIC DNA]</scope>
    <source>
        <strain evidence="3">CD08_7</strain>
    </source>
</reference>
<dbReference type="STRING" id="317018.AVL63_05630"/>
<evidence type="ECO:0000259" key="1">
    <source>
        <dbReference type="PROSITE" id="PS51733"/>
    </source>
</evidence>
<evidence type="ECO:0000313" key="2">
    <source>
        <dbReference type="EMBL" id="KUG57983.1"/>
    </source>
</evidence>
<protein>
    <submittedName>
        <fullName evidence="2">Lipoate--protein ligase</fullName>
    </submittedName>
</protein>
<accession>A0A0W8IDG3</accession>
<dbReference type="RefSeq" id="WP_058889214.1">
    <property type="nucleotide sequence ID" value="NZ_LQBM01000004.1"/>
</dbReference>
<dbReference type="InterPro" id="IPR045864">
    <property type="entry name" value="aa-tRNA-synth_II/BPL/LPL"/>
</dbReference>
<dbReference type="Pfam" id="PF21948">
    <property type="entry name" value="LplA-B_cat"/>
    <property type="match status" value="1"/>
</dbReference>
<dbReference type="Gene3D" id="3.30.930.10">
    <property type="entry name" value="Bira Bifunctional Protein, Domain 2"/>
    <property type="match status" value="1"/>
</dbReference>
<evidence type="ECO:0000313" key="3">
    <source>
        <dbReference type="Proteomes" id="UP000054023"/>
    </source>
</evidence>
<sequence length="264" mass="28546">MTDTGPLQVYRQSASHGAEADLELALSLLRRTRATGRTRNDQGPADRGVAPLLRLYRPEPTVAFGQRDGRLPGFDDAAQACRDEGFTPLVRRAGGRAAAYHQGSLVIDHIEPDPDPIRHSQTRFTEFGELLREALEIAGATARLGPIPGEYCPGDHSIHGISREQPDLRIKLIGTAQRVISSGWLFSSSIIVEDGAPIRRVLSGAYAALGIPWDPLTAGAITDLGVQTTVEQIEAAVLEVYRRRFTLEEIDEPSTIPSSAAAHG</sequence>
<dbReference type="EMBL" id="LQBM01000004">
    <property type="protein sequence ID" value="KUG57983.1"/>
    <property type="molecule type" value="Genomic_DNA"/>
</dbReference>
<name>A0A0W8IDG3_9MICC</name>
<proteinExistence type="predicted"/>
<dbReference type="GO" id="GO:0016874">
    <property type="term" value="F:ligase activity"/>
    <property type="evidence" value="ECO:0007669"/>
    <property type="project" value="UniProtKB-KW"/>
</dbReference>
<keyword evidence="2" id="KW-0436">Ligase</keyword>
<dbReference type="AlphaFoldDB" id="A0A0W8IDG3"/>
<dbReference type="SUPFAM" id="SSF55681">
    <property type="entry name" value="Class II aaRS and biotin synthetases"/>
    <property type="match status" value="1"/>
</dbReference>
<feature type="domain" description="BPL/LPL catalytic" evidence="1">
    <location>
        <begin position="47"/>
        <end position="249"/>
    </location>
</feature>
<dbReference type="Proteomes" id="UP000054023">
    <property type="component" value="Unassembled WGS sequence"/>
</dbReference>